<dbReference type="RefSeq" id="WP_132747903.1">
    <property type="nucleotide sequence ID" value="NZ_SLXK01000047.1"/>
</dbReference>
<dbReference type="GO" id="GO:0070006">
    <property type="term" value="F:metalloaminopeptidase activity"/>
    <property type="evidence" value="ECO:0007669"/>
    <property type="project" value="TreeGrafter"/>
</dbReference>
<evidence type="ECO:0000313" key="3">
    <source>
        <dbReference type="EMBL" id="TCP20965.1"/>
    </source>
</evidence>
<dbReference type="PANTHER" id="PTHR11533">
    <property type="entry name" value="PROTEASE M1 ZINC METALLOPROTEASE"/>
    <property type="match status" value="1"/>
</dbReference>
<name>A0A4R2NIE4_9BACL</name>
<dbReference type="InterPro" id="IPR014782">
    <property type="entry name" value="Peptidase_M1_dom"/>
</dbReference>
<dbReference type="GO" id="GO:0005615">
    <property type="term" value="C:extracellular space"/>
    <property type="evidence" value="ECO:0007669"/>
    <property type="project" value="TreeGrafter"/>
</dbReference>
<dbReference type="Proteomes" id="UP000295416">
    <property type="component" value="Unassembled WGS sequence"/>
</dbReference>
<feature type="signal peptide" evidence="1">
    <location>
        <begin position="1"/>
        <end position="20"/>
    </location>
</feature>
<dbReference type="PANTHER" id="PTHR11533:SF174">
    <property type="entry name" value="PUROMYCIN-SENSITIVE AMINOPEPTIDASE-RELATED"/>
    <property type="match status" value="1"/>
</dbReference>
<evidence type="ECO:0000259" key="2">
    <source>
        <dbReference type="Pfam" id="PF01433"/>
    </source>
</evidence>
<dbReference type="Gene3D" id="1.10.390.10">
    <property type="entry name" value="Neutral Protease Domain 2"/>
    <property type="match status" value="1"/>
</dbReference>
<dbReference type="InterPro" id="IPR027268">
    <property type="entry name" value="Peptidase_M4/M1_CTD_sf"/>
</dbReference>
<dbReference type="GO" id="GO:0016020">
    <property type="term" value="C:membrane"/>
    <property type="evidence" value="ECO:0007669"/>
    <property type="project" value="TreeGrafter"/>
</dbReference>
<reference evidence="3 4" key="1">
    <citation type="submission" date="2019-03" db="EMBL/GenBank/DDBJ databases">
        <title>Genomic Encyclopedia of Type Strains, Phase IV (KMG-IV): sequencing the most valuable type-strain genomes for metagenomic binning, comparative biology and taxonomic classification.</title>
        <authorList>
            <person name="Goeker M."/>
        </authorList>
    </citation>
    <scope>NUCLEOTIDE SEQUENCE [LARGE SCALE GENOMIC DNA]</scope>
    <source>
        <strain evidence="3 4">DSM 19377</strain>
    </source>
</reference>
<keyword evidence="4" id="KW-1185">Reference proteome</keyword>
<accession>A0A4R2NIE4</accession>
<feature type="chain" id="PRO_5038777752" evidence="1">
    <location>
        <begin position="21"/>
        <end position="495"/>
    </location>
</feature>
<proteinExistence type="predicted"/>
<comment type="caution">
    <text evidence="3">The sequence shown here is derived from an EMBL/GenBank/DDBJ whole genome shotgun (WGS) entry which is preliminary data.</text>
</comment>
<dbReference type="GO" id="GO:0008270">
    <property type="term" value="F:zinc ion binding"/>
    <property type="evidence" value="ECO:0007669"/>
    <property type="project" value="InterPro"/>
</dbReference>
<protein>
    <submittedName>
        <fullName evidence="3">Peptidase M1-like protein</fullName>
    </submittedName>
</protein>
<dbReference type="GO" id="GO:0043171">
    <property type="term" value="P:peptide catabolic process"/>
    <property type="evidence" value="ECO:0007669"/>
    <property type="project" value="TreeGrafter"/>
</dbReference>
<evidence type="ECO:0000313" key="4">
    <source>
        <dbReference type="Proteomes" id="UP000295416"/>
    </source>
</evidence>
<gene>
    <name evidence="3" type="ORF">EV207_14716</name>
</gene>
<dbReference type="InterPro" id="IPR050344">
    <property type="entry name" value="Peptidase_M1_aminopeptidases"/>
</dbReference>
<keyword evidence="1" id="KW-0732">Signal</keyword>
<dbReference type="AlphaFoldDB" id="A0A4R2NIE4"/>
<organism evidence="3 4">
    <name type="scientific">Scopulibacillus darangshiensis</name>
    <dbReference type="NCBI Taxonomy" id="442528"/>
    <lineage>
        <taxon>Bacteria</taxon>
        <taxon>Bacillati</taxon>
        <taxon>Bacillota</taxon>
        <taxon>Bacilli</taxon>
        <taxon>Bacillales</taxon>
        <taxon>Sporolactobacillaceae</taxon>
        <taxon>Scopulibacillus</taxon>
    </lineage>
</organism>
<dbReference type="OrthoDB" id="9814383at2"/>
<dbReference type="SUPFAM" id="SSF55486">
    <property type="entry name" value="Metalloproteases ('zincins'), catalytic domain"/>
    <property type="match status" value="1"/>
</dbReference>
<sequence>MSVKKLIRHACQTLAGGVLAFTIAIPQAAANDNPHGAYKPGHFPKLEEIHTPKNVKHPSNGKRVLGPGHPKYTMNVTYNSKNHTISGHMTVAFNNNLHKNLNRLYFNLWGNASVFEENGGGMTVSHVKINGKKAAYIVNDTKLKISGLSLKANKKVTVGMDFNVSLPHQQDRFGWNKTTVSLGNWFPILGVYDEEGWNLDPYYAYGESFYSLTGDFDVTLTTDKDQVIAASGTEVGKAKIMSSQAVHHYKAHNVRDFAMEMDPTYHVKSTTVNKTKINVYYTDEQAKYADAMLESGHDSIALFSKKFGKYPWPELDVVSMEGWFGGMEYPQLVMISLPGERSQNWVKSVTAHEIGHQWFYGIIGDNEYDEPWLDESFADFSAALYDGELNQLTTPAPQQDYFHLSSPVSTFTAHADEGGINAYYNTIYGYGSRTVNDLRLKLGDQQFYKSMQTYFKKKKFGVSTTADFIKIMEDTSGKDLSAFFKNHRVFVSDQQ</sequence>
<dbReference type="GO" id="GO:0042277">
    <property type="term" value="F:peptide binding"/>
    <property type="evidence" value="ECO:0007669"/>
    <property type="project" value="TreeGrafter"/>
</dbReference>
<dbReference type="EMBL" id="SLXK01000047">
    <property type="protein sequence ID" value="TCP20965.1"/>
    <property type="molecule type" value="Genomic_DNA"/>
</dbReference>
<dbReference type="CDD" id="cd09604">
    <property type="entry name" value="M1_APN_like"/>
    <property type="match status" value="1"/>
</dbReference>
<dbReference type="Pfam" id="PF01433">
    <property type="entry name" value="Peptidase_M1"/>
    <property type="match status" value="1"/>
</dbReference>
<evidence type="ECO:0000256" key="1">
    <source>
        <dbReference type="SAM" id="SignalP"/>
    </source>
</evidence>
<feature type="domain" description="Peptidase M1 membrane alanine aminopeptidase" evidence="2">
    <location>
        <begin position="293"/>
        <end position="485"/>
    </location>
</feature>
<dbReference type="GO" id="GO:0005737">
    <property type="term" value="C:cytoplasm"/>
    <property type="evidence" value="ECO:0007669"/>
    <property type="project" value="TreeGrafter"/>
</dbReference>